<keyword evidence="7" id="KW-1185">Reference proteome</keyword>
<reference evidence="6 7" key="1">
    <citation type="submission" date="2016-07" db="EMBL/GenBank/DDBJ databases">
        <title>Genomic analysis of zinc-resistant bacterium Mucilaginibacter pedocola TBZ30.</title>
        <authorList>
            <person name="Huang J."/>
            <person name="Tang J."/>
        </authorList>
    </citation>
    <scope>NUCLEOTIDE SEQUENCE [LARGE SCALE GENOMIC DNA]</scope>
    <source>
        <strain evidence="6 7">TBZ30</strain>
    </source>
</reference>
<evidence type="ECO:0000259" key="5">
    <source>
        <dbReference type="PROSITE" id="PS51790"/>
    </source>
</evidence>
<dbReference type="EC" id="1.8.4.12" evidence="1"/>
<evidence type="ECO:0000313" key="7">
    <source>
        <dbReference type="Proteomes" id="UP000189739"/>
    </source>
</evidence>
<accession>A0A1S9PJ08</accession>
<name>A0A1S9PJ08_9SPHI</name>
<sequence>MNGQSKKPSANRPKSKPAEEWKAILTPNQYHIMVESGTEPPYHNEYYNNHQTGVYVSAATGDTLFSSADKFDSGTGWPSFVKAVDAGKVEIVQDNSYGMSRDEVIEKSTGLHLGHVFDDGPANRGGKRFCMNSGALKFIKK</sequence>
<dbReference type="PANTHER" id="PTHR10173:SF52">
    <property type="entry name" value="METHIONINE-R-SULFOXIDE REDUCTASE B1"/>
    <property type="match status" value="1"/>
</dbReference>
<evidence type="ECO:0000256" key="1">
    <source>
        <dbReference type="ARBA" id="ARBA00012499"/>
    </source>
</evidence>
<feature type="region of interest" description="Disordered" evidence="4">
    <location>
        <begin position="1"/>
        <end position="21"/>
    </location>
</feature>
<dbReference type="SUPFAM" id="SSF51316">
    <property type="entry name" value="Mss4-like"/>
    <property type="match status" value="1"/>
</dbReference>
<protein>
    <recommendedName>
        <fullName evidence="1">peptide-methionine (R)-S-oxide reductase</fullName>
        <ecNumber evidence="1">1.8.4.12</ecNumber>
    </recommendedName>
</protein>
<dbReference type="GO" id="GO:0033743">
    <property type="term" value="F:peptide-methionine (R)-S-oxide reductase activity"/>
    <property type="evidence" value="ECO:0007669"/>
    <property type="project" value="UniProtKB-EC"/>
</dbReference>
<dbReference type="STRING" id="1792845.BC343_22795"/>
<dbReference type="InterPro" id="IPR002579">
    <property type="entry name" value="Met_Sox_Rdtase_MsrB_dom"/>
</dbReference>
<feature type="domain" description="MsrB" evidence="5">
    <location>
        <begin position="18"/>
        <end position="141"/>
    </location>
</feature>
<dbReference type="GO" id="GO:0006979">
    <property type="term" value="P:response to oxidative stress"/>
    <property type="evidence" value="ECO:0007669"/>
    <property type="project" value="InterPro"/>
</dbReference>
<proteinExistence type="predicted"/>
<organism evidence="6 7">
    <name type="scientific">Mucilaginibacter pedocola</name>
    <dbReference type="NCBI Taxonomy" id="1792845"/>
    <lineage>
        <taxon>Bacteria</taxon>
        <taxon>Pseudomonadati</taxon>
        <taxon>Bacteroidota</taxon>
        <taxon>Sphingobacteriia</taxon>
        <taxon>Sphingobacteriales</taxon>
        <taxon>Sphingobacteriaceae</taxon>
        <taxon>Mucilaginibacter</taxon>
    </lineage>
</organism>
<dbReference type="Gene3D" id="2.170.150.20">
    <property type="entry name" value="Peptide methionine sulfoxide reductase"/>
    <property type="match status" value="1"/>
</dbReference>
<comment type="catalytic activity">
    <reaction evidence="3">
        <text>L-methionyl-[protein] + [thioredoxin]-disulfide + H2O = L-methionyl-(R)-S-oxide-[protein] + [thioredoxin]-dithiol</text>
        <dbReference type="Rhea" id="RHEA:24164"/>
        <dbReference type="Rhea" id="RHEA-COMP:10698"/>
        <dbReference type="Rhea" id="RHEA-COMP:10700"/>
        <dbReference type="Rhea" id="RHEA-COMP:12313"/>
        <dbReference type="Rhea" id="RHEA-COMP:12314"/>
        <dbReference type="ChEBI" id="CHEBI:15377"/>
        <dbReference type="ChEBI" id="CHEBI:16044"/>
        <dbReference type="ChEBI" id="CHEBI:29950"/>
        <dbReference type="ChEBI" id="CHEBI:45764"/>
        <dbReference type="ChEBI" id="CHEBI:50058"/>
        <dbReference type="EC" id="1.8.4.12"/>
    </reaction>
</comment>
<gene>
    <name evidence="6" type="ORF">BC343_22795</name>
</gene>
<evidence type="ECO:0000256" key="2">
    <source>
        <dbReference type="ARBA" id="ARBA00023002"/>
    </source>
</evidence>
<evidence type="ECO:0000256" key="4">
    <source>
        <dbReference type="SAM" id="MobiDB-lite"/>
    </source>
</evidence>
<dbReference type="GO" id="GO:0005737">
    <property type="term" value="C:cytoplasm"/>
    <property type="evidence" value="ECO:0007669"/>
    <property type="project" value="TreeGrafter"/>
</dbReference>
<keyword evidence="2" id="KW-0560">Oxidoreductase</keyword>
<dbReference type="GO" id="GO:0030091">
    <property type="term" value="P:protein repair"/>
    <property type="evidence" value="ECO:0007669"/>
    <property type="project" value="InterPro"/>
</dbReference>
<evidence type="ECO:0000256" key="3">
    <source>
        <dbReference type="ARBA" id="ARBA00048488"/>
    </source>
</evidence>
<dbReference type="Proteomes" id="UP000189739">
    <property type="component" value="Unassembled WGS sequence"/>
</dbReference>
<dbReference type="PANTHER" id="PTHR10173">
    <property type="entry name" value="METHIONINE SULFOXIDE REDUCTASE"/>
    <property type="match status" value="1"/>
</dbReference>
<dbReference type="AlphaFoldDB" id="A0A1S9PJ08"/>
<dbReference type="EMBL" id="MBTF01000004">
    <property type="protein sequence ID" value="OOQ60951.1"/>
    <property type="molecule type" value="Genomic_DNA"/>
</dbReference>
<dbReference type="Pfam" id="PF01641">
    <property type="entry name" value="SelR"/>
    <property type="match status" value="1"/>
</dbReference>
<dbReference type="NCBIfam" id="TIGR00357">
    <property type="entry name" value="peptide-methionine (R)-S-oxide reductase MsrB"/>
    <property type="match status" value="1"/>
</dbReference>
<dbReference type="InterPro" id="IPR028427">
    <property type="entry name" value="Met_Sox_Rdtase_MsrB"/>
</dbReference>
<evidence type="ECO:0000313" key="6">
    <source>
        <dbReference type="EMBL" id="OOQ60951.1"/>
    </source>
</evidence>
<dbReference type="PROSITE" id="PS51790">
    <property type="entry name" value="MSRB"/>
    <property type="match status" value="1"/>
</dbReference>
<dbReference type="InterPro" id="IPR011057">
    <property type="entry name" value="Mss4-like_sf"/>
</dbReference>
<comment type="caution">
    <text evidence="6">The sequence shown here is derived from an EMBL/GenBank/DDBJ whole genome shotgun (WGS) entry which is preliminary data.</text>
</comment>